<feature type="compositionally biased region" description="Low complexity" evidence="1">
    <location>
        <begin position="148"/>
        <end position="166"/>
    </location>
</feature>
<dbReference type="Proteomes" id="UP000262172">
    <property type="component" value="Unassembled WGS sequence"/>
</dbReference>
<feature type="transmembrane region" description="Helical" evidence="2">
    <location>
        <begin position="12"/>
        <end position="30"/>
    </location>
</feature>
<evidence type="ECO:0000256" key="1">
    <source>
        <dbReference type="SAM" id="MobiDB-lite"/>
    </source>
</evidence>
<feature type="transmembrane region" description="Helical" evidence="2">
    <location>
        <begin position="36"/>
        <end position="54"/>
    </location>
</feature>
<name>A0A371NST9_9MICO</name>
<dbReference type="OrthoDB" id="5082247at2"/>
<organism evidence="3 4">
    <name type="scientific">Microbacterium bovistercoris</name>
    <dbReference type="NCBI Taxonomy" id="2293570"/>
    <lineage>
        <taxon>Bacteria</taxon>
        <taxon>Bacillati</taxon>
        <taxon>Actinomycetota</taxon>
        <taxon>Actinomycetes</taxon>
        <taxon>Micrococcales</taxon>
        <taxon>Microbacteriaceae</taxon>
        <taxon>Microbacterium</taxon>
    </lineage>
</organism>
<keyword evidence="2" id="KW-0812">Transmembrane</keyword>
<dbReference type="EMBL" id="QUAB01000042">
    <property type="protein sequence ID" value="REJ05256.1"/>
    <property type="molecule type" value="Genomic_DNA"/>
</dbReference>
<evidence type="ECO:0000256" key="2">
    <source>
        <dbReference type="SAM" id="Phobius"/>
    </source>
</evidence>
<dbReference type="AlphaFoldDB" id="A0A371NST9"/>
<evidence type="ECO:0000313" key="4">
    <source>
        <dbReference type="Proteomes" id="UP000262172"/>
    </source>
</evidence>
<keyword evidence="4" id="KW-1185">Reference proteome</keyword>
<sequence length="186" mass="20303">MRNAIVRFAALYVFNVVVLLVLGLVLPSVYVGWNALWASVILTAAALALKPWLLKRFRSSAAKSAHERSGFGEKIVQYAIVFLVELIIWAATVLLSGVSVSGFFWGWVLPPVVLLIGWVIYDRFDDRLRAKAGQVYDATSAKITGRKPSAPSARTSPASDSAATTAARDEPADGLTPEQRRMLDEL</sequence>
<evidence type="ECO:0000313" key="3">
    <source>
        <dbReference type="EMBL" id="REJ05256.1"/>
    </source>
</evidence>
<reference evidence="3 4" key="1">
    <citation type="submission" date="2018-08" db="EMBL/GenBank/DDBJ databases">
        <title>Isolation, diversity and antifungal activity of Actinobacteria from cow dung.</title>
        <authorList>
            <person name="Ling L."/>
        </authorList>
    </citation>
    <scope>NUCLEOTIDE SEQUENCE [LARGE SCALE GENOMIC DNA]</scope>
    <source>
        <strain evidence="3 4">NEAU-LLE</strain>
    </source>
</reference>
<protein>
    <submittedName>
        <fullName evidence="3">Uncharacterized protein</fullName>
    </submittedName>
</protein>
<gene>
    <name evidence="3" type="ORF">DY023_10380</name>
</gene>
<keyword evidence="2" id="KW-1133">Transmembrane helix</keyword>
<feature type="transmembrane region" description="Helical" evidence="2">
    <location>
        <begin position="104"/>
        <end position="121"/>
    </location>
</feature>
<comment type="caution">
    <text evidence="3">The sequence shown here is derived from an EMBL/GenBank/DDBJ whole genome shotgun (WGS) entry which is preliminary data.</text>
</comment>
<proteinExistence type="predicted"/>
<feature type="transmembrane region" description="Helical" evidence="2">
    <location>
        <begin position="75"/>
        <end position="98"/>
    </location>
</feature>
<accession>A0A371NST9</accession>
<keyword evidence="2" id="KW-0472">Membrane</keyword>
<dbReference type="RefSeq" id="WP_116242270.1">
    <property type="nucleotide sequence ID" value="NZ_QUAB01000042.1"/>
</dbReference>
<feature type="region of interest" description="Disordered" evidence="1">
    <location>
        <begin position="143"/>
        <end position="186"/>
    </location>
</feature>